<keyword evidence="6 12" id="KW-0479">Metal-binding</keyword>
<dbReference type="SMART" id="SM00493">
    <property type="entry name" value="TOPRIM"/>
    <property type="match status" value="1"/>
</dbReference>
<evidence type="ECO:0000256" key="6">
    <source>
        <dbReference type="ARBA" id="ARBA00022723"/>
    </source>
</evidence>
<evidence type="ECO:0000256" key="8">
    <source>
        <dbReference type="ARBA" id="ARBA00022833"/>
    </source>
</evidence>
<dbReference type="Gene3D" id="3.40.1360.10">
    <property type="match status" value="1"/>
</dbReference>
<dbReference type="GO" id="GO:0003899">
    <property type="term" value="F:DNA-directed RNA polymerase activity"/>
    <property type="evidence" value="ECO:0007669"/>
    <property type="project" value="UniProtKB-UniRule"/>
</dbReference>
<keyword evidence="9" id="KW-0460">Magnesium</keyword>
<keyword evidence="5 12" id="KW-0235">DNA replication</keyword>
<dbReference type="PIRSF" id="PIRSF002811">
    <property type="entry name" value="DnaG"/>
    <property type="match status" value="1"/>
</dbReference>
<dbReference type="Gene3D" id="3.90.580.10">
    <property type="entry name" value="Zinc finger, CHC2-type domain"/>
    <property type="match status" value="1"/>
</dbReference>
<proteinExistence type="inferred from homology"/>
<dbReference type="AlphaFoldDB" id="A0A1F6EI55"/>
<feature type="coiled-coil region" evidence="15">
    <location>
        <begin position="522"/>
        <end position="561"/>
    </location>
</feature>
<dbReference type="InterPro" id="IPR019475">
    <property type="entry name" value="DNA_primase_DnaB-bd"/>
</dbReference>
<accession>A0A1F6EI55</accession>
<dbReference type="InterPro" id="IPR050219">
    <property type="entry name" value="DnaG_primase"/>
</dbReference>
<organism evidence="17 18">
    <name type="scientific">Candidatus Kaiserbacteria bacterium RIFCSPLOWO2_01_FULL_53_17</name>
    <dbReference type="NCBI Taxonomy" id="1798511"/>
    <lineage>
        <taxon>Bacteria</taxon>
        <taxon>Candidatus Kaiseribacteriota</taxon>
    </lineage>
</organism>
<comment type="function">
    <text evidence="12 13">RNA polymerase that catalyzes the synthesis of short RNA molecules used as primers for DNA polymerase during DNA replication.</text>
</comment>
<keyword evidence="8 12" id="KW-0862">Zinc</keyword>
<evidence type="ECO:0000256" key="9">
    <source>
        <dbReference type="ARBA" id="ARBA00022842"/>
    </source>
</evidence>
<dbReference type="Gene3D" id="3.90.980.10">
    <property type="entry name" value="DNA primase, catalytic core, N-terminal domain"/>
    <property type="match status" value="1"/>
</dbReference>
<dbReference type="Proteomes" id="UP000177306">
    <property type="component" value="Unassembled WGS sequence"/>
</dbReference>
<dbReference type="SUPFAM" id="SSF57783">
    <property type="entry name" value="Zinc beta-ribbon"/>
    <property type="match status" value="1"/>
</dbReference>
<keyword evidence="7 12" id="KW-0863">Zinc-finger</keyword>
<dbReference type="FunFam" id="3.90.580.10:FF:000001">
    <property type="entry name" value="DNA primase"/>
    <property type="match status" value="1"/>
</dbReference>
<dbReference type="InterPro" id="IPR034151">
    <property type="entry name" value="TOPRIM_DnaG_bac"/>
</dbReference>
<dbReference type="PROSITE" id="PS50880">
    <property type="entry name" value="TOPRIM"/>
    <property type="match status" value="1"/>
</dbReference>
<protein>
    <recommendedName>
        <fullName evidence="12 13">DNA primase</fullName>
        <ecNumber evidence="12">2.7.7.101</ecNumber>
    </recommendedName>
</protein>
<evidence type="ECO:0000256" key="7">
    <source>
        <dbReference type="ARBA" id="ARBA00022771"/>
    </source>
</evidence>
<evidence type="ECO:0000313" key="18">
    <source>
        <dbReference type="Proteomes" id="UP000177306"/>
    </source>
</evidence>
<dbReference type="FunFam" id="3.90.980.10:FF:000001">
    <property type="entry name" value="DNA primase"/>
    <property type="match status" value="1"/>
</dbReference>
<dbReference type="InterPro" id="IPR013264">
    <property type="entry name" value="DNAG_N"/>
</dbReference>
<dbReference type="GO" id="GO:0006269">
    <property type="term" value="P:DNA replication, synthesis of primer"/>
    <property type="evidence" value="ECO:0007669"/>
    <property type="project" value="UniProtKB-UniRule"/>
</dbReference>
<dbReference type="Pfam" id="PF10410">
    <property type="entry name" value="DnaB_bind"/>
    <property type="match status" value="1"/>
</dbReference>
<dbReference type="InterPro" id="IPR002694">
    <property type="entry name" value="Znf_CHC2"/>
</dbReference>
<dbReference type="InterPro" id="IPR006295">
    <property type="entry name" value="DNA_primase_DnaG"/>
</dbReference>
<keyword evidence="15" id="KW-0175">Coiled coil</keyword>
<dbReference type="GO" id="GO:0005737">
    <property type="term" value="C:cytoplasm"/>
    <property type="evidence" value="ECO:0007669"/>
    <property type="project" value="TreeGrafter"/>
</dbReference>
<comment type="cofactor">
    <cofactor evidence="12 13 14">
        <name>Zn(2+)</name>
        <dbReference type="ChEBI" id="CHEBI:29105"/>
    </cofactor>
    <text evidence="12 13 14">Binds 1 zinc ion per monomer.</text>
</comment>
<evidence type="ECO:0000256" key="2">
    <source>
        <dbReference type="ARBA" id="ARBA00022515"/>
    </source>
</evidence>
<reference evidence="17 18" key="1">
    <citation type="journal article" date="2016" name="Nat. Commun.">
        <title>Thousands of microbial genomes shed light on interconnected biogeochemical processes in an aquifer system.</title>
        <authorList>
            <person name="Anantharaman K."/>
            <person name="Brown C.T."/>
            <person name="Hug L.A."/>
            <person name="Sharon I."/>
            <person name="Castelle C.J."/>
            <person name="Probst A.J."/>
            <person name="Thomas B.C."/>
            <person name="Singh A."/>
            <person name="Wilkins M.J."/>
            <person name="Karaoz U."/>
            <person name="Brodie E.L."/>
            <person name="Williams K.H."/>
            <person name="Hubbard S.S."/>
            <person name="Banfield J.F."/>
        </authorList>
    </citation>
    <scope>NUCLEOTIDE SEQUENCE [LARGE SCALE GENOMIC DNA]</scope>
</reference>
<dbReference type="InterPro" id="IPR030846">
    <property type="entry name" value="DnaG_bac"/>
</dbReference>
<dbReference type="EC" id="2.7.7.101" evidence="12"/>
<evidence type="ECO:0000256" key="14">
    <source>
        <dbReference type="PIRSR" id="PIRSR002811-1"/>
    </source>
</evidence>
<dbReference type="EMBL" id="MFLY01000003">
    <property type="protein sequence ID" value="OGG73313.1"/>
    <property type="molecule type" value="Genomic_DNA"/>
</dbReference>
<evidence type="ECO:0000256" key="4">
    <source>
        <dbReference type="ARBA" id="ARBA00022695"/>
    </source>
</evidence>
<feature type="domain" description="Toprim" evidence="16">
    <location>
        <begin position="252"/>
        <end position="335"/>
    </location>
</feature>
<dbReference type="PANTHER" id="PTHR30313">
    <property type="entry name" value="DNA PRIMASE"/>
    <property type="match status" value="1"/>
</dbReference>
<evidence type="ECO:0000256" key="5">
    <source>
        <dbReference type="ARBA" id="ARBA00022705"/>
    </source>
</evidence>
<evidence type="ECO:0000256" key="13">
    <source>
        <dbReference type="PIRNR" id="PIRNR002811"/>
    </source>
</evidence>
<evidence type="ECO:0000256" key="1">
    <source>
        <dbReference type="ARBA" id="ARBA00022478"/>
    </source>
</evidence>
<dbReference type="InterPro" id="IPR037068">
    <property type="entry name" value="DNA_primase_core_N_sf"/>
</dbReference>
<dbReference type="GO" id="GO:0008270">
    <property type="term" value="F:zinc ion binding"/>
    <property type="evidence" value="ECO:0007669"/>
    <property type="project" value="UniProtKB-UniRule"/>
</dbReference>
<dbReference type="InterPro" id="IPR036977">
    <property type="entry name" value="DNA_primase_Znf_CHC2"/>
</dbReference>
<dbReference type="Pfam" id="PF01807">
    <property type="entry name" value="Zn_ribbon_DnaG"/>
    <property type="match status" value="1"/>
</dbReference>
<dbReference type="Pfam" id="PF08275">
    <property type="entry name" value="DNAG_N"/>
    <property type="match status" value="1"/>
</dbReference>
<comment type="subunit">
    <text evidence="12">Monomer. Interacts with DnaB.</text>
</comment>
<evidence type="ECO:0000256" key="11">
    <source>
        <dbReference type="ARBA" id="ARBA00023163"/>
    </source>
</evidence>
<dbReference type="InterPro" id="IPR006171">
    <property type="entry name" value="TOPRIM_dom"/>
</dbReference>
<keyword evidence="10 12" id="KW-0238">DNA-binding</keyword>
<dbReference type="GO" id="GO:0000428">
    <property type="term" value="C:DNA-directed RNA polymerase complex"/>
    <property type="evidence" value="ECO:0007669"/>
    <property type="project" value="UniProtKB-KW"/>
</dbReference>
<keyword evidence="3 12" id="KW-0808">Transferase</keyword>
<dbReference type="NCBIfam" id="TIGR01391">
    <property type="entry name" value="dnaG"/>
    <property type="match status" value="1"/>
</dbReference>
<keyword evidence="4 12" id="KW-0548">Nucleotidyltransferase</keyword>
<comment type="caution">
    <text evidence="17">The sequence shown here is derived from an EMBL/GenBank/DDBJ whole genome shotgun (WGS) entry which is preliminary data.</text>
</comment>
<evidence type="ECO:0000256" key="15">
    <source>
        <dbReference type="SAM" id="Coils"/>
    </source>
</evidence>
<feature type="zinc finger region" description="CHC2-type" evidence="12 14">
    <location>
        <begin position="35"/>
        <end position="59"/>
    </location>
</feature>
<dbReference type="SMART" id="SM00400">
    <property type="entry name" value="ZnF_CHCC"/>
    <property type="match status" value="1"/>
</dbReference>
<sequence>MSDTVQQVKDRLSIVDVVSGYVKLDRAGQNMRARCPFHAERTPSFIVSPDRGTYHCFGCSVGGDIFSFVEAIEGVDFKGALKILAERAGVPLVYSKGGSPAGEKDDTDRLFEAIETATIFYQSQLNNEAEEYLKKRGLEKKTITAFRIGYAGDEWSELSDHLKQKKFTDKEILDAGLAKKGDKGLTDKFRNRIMFPIADNAGRVVAFSGRVFGEKAHPDAPKYLNSPETPLYHKSRILYGFDRAKQTIRKHNFAILVEGQMDLILSHQAGWANTVAVSGTAFTVEHAALLKRMSENLVIALDADEAGFKAAARAARAALQQGLNVKVAQLPKELDPADFILTEGPEAWRARIREAKDIITFLLDVLEERSKSKDNFRRAVETAVLPFLADVQSPIAREQYEREIAGRLGVSESAVAQARSRLKVAPEPFQPHALQPAPAQNLGRAQQAYGLLLWQESMRNTSFDVQAFRHSLTEAIGKAALQKLEEMSEDEKERLRFRAEALYGKNGRLQHDADMILAILTRERLQRELRETTDSLKAAEKEGKKAEIEKLLKRSQQLTTAIAKNSKEE</sequence>
<comment type="catalytic activity">
    <reaction evidence="12">
        <text>ssDNA + n NTP = ssDNA/pppN(pN)n-1 hybrid + (n-1) diphosphate.</text>
        <dbReference type="EC" id="2.7.7.101"/>
    </reaction>
</comment>
<evidence type="ECO:0000256" key="12">
    <source>
        <dbReference type="HAMAP-Rule" id="MF_00974"/>
    </source>
</evidence>
<keyword evidence="2 12" id="KW-0639">Primosome</keyword>
<dbReference type="GO" id="GO:1990077">
    <property type="term" value="C:primosome complex"/>
    <property type="evidence" value="ECO:0007669"/>
    <property type="project" value="UniProtKB-KW"/>
</dbReference>
<comment type="domain">
    <text evidence="12">Contains an N-terminal zinc-binding domain, a central core domain that contains the primase activity, and a C-terminal DnaB-binding domain.</text>
</comment>
<keyword evidence="1 12" id="KW-0240">DNA-directed RNA polymerase</keyword>
<dbReference type="SUPFAM" id="SSF56731">
    <property type="entry name" value="DNA primase core"/>
    <property type="match status" value="1"/>
</dbReference>
<keyword evidence="11 12" id="KW-0804">Transcription</keyword>
<comment type="similarity">
    <text evidence="12 13">Belongs to the DnaG primase family.</text>
</comment>
<gene>
    <name evidence="12" type="primary">dnaG</name>
    <name evidence="17" type="ORF">A3A38_01315</name>
</gene>
<evidence type="ECO:0000256" key="10">
    <source>
        <dbReference type="ARBA" id="ARBA00023125"/>
    </source>
</evidence>
<evidence type="ECO:0000256" key="3">
    <source>
        <dbReference type="ARBA" id="ARBA00022679"/>
    </source>
</evidence>
<dbReference type="GO" id="GO:0003677">
    <property type="term" value="F:DNA binding"/>
    <property type="evidence" value="ECO:0007669"/>
    <property type="project" value="UniProtKB-KW"/>
</dbReference>
<dbReference type="HAMAP" id="MF_00974">
    <property type="entry name" value="DNA_primase_DnaG"/>
    <property type="match status" value="1"/>
</dbReference>
<evidence type="ECO:0000313" key="17">
    <source>
        <dbReference type="EMBL" id="OGG73313.1"/>
    </source>
</evidence>
<dbReference type="Pfam" id="PF13155">
    <property type="entry name" value="Toprim_2"/>
    <property type="match status" value="1"/>
</dbReference>
<dbReference type="CDD" id="cd03364">
    <property type="entry name" value="TOPRIM_DnaG_primases"/>
    <property type="match status" value="1"/>
</dbReference>
<dbReference type="PANTHER" id="PTHR30313:SF2">
    <property type="entry name" value="DNA PRIMASE"/>
    <property type="match status" value="1"/>
</dbReference>
<evidence type="ECO:0000259" key="16">
    <source>
        <dbReference type="PROSITE" id="PS50880"/>
    </source>
</evidence>
<name>A0A1F6EI55_9BACT</name>